<organism evidence="4 5">
    <name type="scientific">Candidatus Liptonbacteria bacterium RIFOXYD1_FULL_36_11</name>
    <dbReference type="NCBI Taxonomy" id="1798656"/>
    <lineage>
        <taxon>Bacteria</taxon>
        <taxon>Candidatus Liptoniibacteriota</taxon>
    </lineage>
</organism>
<dbReference type="PIRSF" id="PIRSF000390">
    <property type="entry name" value="PLP_StrS"/>
    <property type="match status" value="1"/>
</dbReference>
<protein>
    <recommendedName>
        <fullName evidence="6">DegT/DnrJ/EryC1/StrS family aminotransferase</fullName>
    </recommendedName>
</protein>
<gene>
    <name evidence="4" type="ORF">A2604_00920</name>
</gene>
<dbReference type="AlphaFoldDB" id="A0A1G2CQI0"/>
<evidence type="ECO:0000256" key="3">
    <source>
        <dbReference type="RuleBase" id="RU004508"/>
    </source>
</evidence>
<dbReference type="GO" id="GO:0008483">
    <property type="term" value="F:transaminase activity"/>
    <property type="evidence" value="ECO:0007669"/>
    <property type="project" value="TreeGrafter"/>
</dbReference>
<dbReference type="InterPro" id="IPR015422">
    <property type="entry name" value="PyrdxlP-dep_Trfase_small"/>
</dbReference>
<dbReference type="SUPFAM" id="SSF53383">
    <property type="entry name" value="PLP-dependent transferases"/>
    <property type="match status" value="1"/>
</dbReference>
<feature type="non-terminal residue" evidence="4">
    <location>
        <position position="327"/>
    </location>
</feature>
<dbReference type="EMBL" id="MHLG01000014">
    <property type="protein sequence ID" value="OGZ03633.1"/>
    <property type="molecule type" value="Genomic_DNA"/>
</dbReference>
<feature type="active site" description="Proton acceptor" evidence="1">
    <location>
        <position position="181"/>
    </location>
</feature>
<dbReference type="GO" id="GO:0000271">
    <property type="term" value="P:polysaccharide biosynthetic process"/>
    <property type="evidence" value="ECO:0007669"/>
    <property type="project" value="TreeGrafter"/>
</dbReference>
<dbReference type="STRING" id="1798656.A2604_00920"/>
<dbReference type="InterPro" id="IPR015421">
    <property type="entry name" value="PyrdxlP-dep_Trfase_major"/>
</dbReference>
<dbReference type="InterPro" id="IPR000653">
    <property type="entry name" value="DegT/StrS_aminotransferase"/>
</dbReference>
<accession>A0A1G2CQI0</accession>
<sequence length="327" mass="36996">MRVPFLNPDIRDSDVKRMIRSVKTGWLVYGPQAKMFEREFADFLKVKDVALVGSCTAALRLSLILAGVEDGDEVITTPLSYVATSNVIIEQGAIPVFVDVDPKTGLIDLNKIEERITKKTKVIIPVHLYGQMVDIKKLSIIAEKNKIKIIEDAAHAIESKRDGYSSGQLSFSACFSFHAAKNITCGQGGALVSKDGELVKKARILRRDGVVNINNKRMMVDFGYKYDGTDFQVALLRGQLKRIETTHKKREKILNRYVKAFKKTGIGFPLLEKETVHSGHVFVIWVDPKKRDEIRNKLADRGIETSIHYTPIHLEPYYQKRFNFKEG</sequence>
<dbReference type="CDD" id="cd00616">
    <property type="entry name" value="AHBA_syn"/>
    <property type="match status" value="1"/>
</dbReference>
<comment type="caution">
    <text evidence="4">The sequence shown here is derived from an EMBL/GenBank/DDBJ whole genome shotgun (WGS) entry which is preliminary data.</text>
</comment>
<comment type="similarity">
    <text evidence="3">Belongs to the DegT/DnrJ/EryC1 family.</text>
</comment>
<name>A0A1G2CQI0_9BACT</name>
<proteinExistence type="inferred from homology"/>
<evidence type="ECO:0000313" key="5">
    <source>
        <dbReference type="Proteomes" id="UP000177587"/>
    </source>
</evidence>
<dbReference type="Gene3D" id="3.40.640.10">
    <property type="entry name" value="Type I PLP-dependent aspartate aminotransferase-like (Major domain)"/>
    <property type="match status" value="1"/>
</dbReference>
<feature type="modified residue" description="N6-(pyridoxal phosphate)lysine" evidence="2">
    <location>
        <position position="181"/>
    </location>
</feature>
<dbReference type="Proteomes" id="UP000177587">
    <property type="component" value="Unassembled WGS sequence"/>
</dbReference>
<reference evidence="4 5" key="1">
    <citation type="journal article" date="2016" name="Nat. Commun.">
        <title>Thousands of microbial genomes shed light on interconnected biogeochemical processes in an aquifer system.</title>
        <authorList>
            <person name="Anantharaman K."/>
            <person name="Brown C.T."/>
            <person name="Hug L.A."/>
            <person name="Sharon I."/>
            <person name="Castelle C.J."/>
            <person name="Probst A.J."/>
            <person name="Thomas B.C."/>
            <person name="Singh A."/>
            <person name="Wilkins M.J."/>
            <person name="Karaoz U."/>
            <person name="Brodie E.L."/>
            <person name="Williams K.H."/>
            <person name="Hubbard S.S."/>
            <person name="Banfield J.F."/>
        </authorList>
    </citation>
    <scope>NUCLEOTIDE SEQUENCE [LARGE SCALE GENOMIC DNA]</scope>
</reference>
<evidence type="ECO:0000256" key="1">
    <source>
        <dbReference type="PIRSR" id="PIRSR000390-1"/>
    </source>
</evidence>
<dbReference type="Gene3D" id="3.90.1150.10">
    <property type="entry name" value="Aspartate Aminotransferase, domain 1"/>
    <property type="match status" value="1"/>
</dbReference>
<dbReference type="GO" id="GO:0030170">
    <property type="term" value="F:pyridoxal phosphate binding"/>
    <property type="evidence" value="ECO:0007669"/>
    <property type="project" value="TreeGrafter"/>
</dbReference>
<evidence type="ECO:0000256" key="2">
    <source>
        <dbReference type="PIRSR" id="PIRSR000390-2"/>
    </source>
</evidence>
<dbReference type="Pfam" id="PF01041">
    <property type="entry name" value="DegT_DnrJ_EryC1"/>
    <property type="match status" value="1"/>
</dbReference>
<dbReference type="InterPro" id="IPR015424">
    <property type="entry name" value="PyrdxlP-dep_Trfase"/>
</dbReference>
<dbReference type="PANTHER" id="PTHR30244:SF34">
    <property type="entry name" value="DTDP-4-AMINO-4,6-DIDEOXYGALACTOSE TRANSAMINASE"/>
    <property type="match status" value="1"/>
</dbReference>
<evidence type="ECO:0000313" key="4">
    <source>
        <dbReference type="EMBL" id="OGZ03633.1"/>
    </source>
</evidence>
<dbReference type="PANTHER" id="PTHR30244">
    <property type="entry name" value="TRANSAMINASE"/>
    <property type="match status" value="1"/>
</dbReference>
<evidence type="ECO:0008006" key="6">
    <source>
        <dbReference type="Google" id="ProtNLM"/>
    </source>
</evidence>
<keyword evidence="2 3" id="KW-0663">Pyridoxal phosphate</keyword>